<evidence type="ECO:0000259" key="3">
    <source>
        <dbReference type="Pfam" id="PF18962"/>
    </source>
</evidence>
<dbReference type="InterPro" id="IPR045266">
    <property type="entry name" value="DOH_DOMON"/>
</dbReference>
<reference evidence="4 5" key="1">
    <citation type="submission" date="2018-06" db="EMBL/GenBank/DDBJ databases">
        <title>Novel Chryseobacterium species.</title>
        <authorList>
            <person name="Newman J."/>
            <person name="Hugo C."/>
            <person name="Oosthuizen L."/>
            <person name="Charimba G."/>
        </authorList>
    </citation>
    <scope>NUCLEOTIDE SEQUENCE [LARGE SCALE GENOMIC DNA]</scope>
    <source>
        <strain evidence="4 5">7_F195</strain>
    </source>
</reference>
<dbReference type="EMBL" id="QNVV01000024">
    <property type="protein sequence ID" value="REC43404.1"/>
    <property type="molecule type" value="Genomic_DNA"/>
</dbReference>
<evidence type="ECO:0000313" key="5">
    <source>
        <dbReference type="Proteomes" id="UP000256257"/>
    </source>
</evidence>
<dbReference type="InterPro" id="IPR026444">
    <property type="entry name" value="Secre_tail"/>
</dbReference>
<keyword evidence="1 2" id="KW-0732">Signal</keyword>
<dbReference type="RefSeq" id="WP_115929993.1">
    <property type="nucleotide sequence ID" value="NZ_QNVV01000024.1"/>
</dbReference>
<dbReference type="Proteomes" id="UP000256257">
    <property type="component" value="Unassembled WGS sequence"/>
</dbReference>
<sequence>MKTTLLALGLLTANLAWAQFTSGTVALGGTGMTVKLETTPSQATLTLTGNSTSYLAIGAGDDGMAVGADGFIYNVNSTTNSNLDYTFNGIGVAPTADTTQDWTITSNTVSGSTRTIVATRSLAGSAGDYSIPNAAGPLDIFYARGGSTALVQHSFANRGYTTLTMTASNLSTQEIAASESKKVKLYPNPAKETVSLKNSDRIKTIDIYESSGRKVKSLQAGTDNISIKDLQPGNYYFEIKLKDGSTAYEKLIKE</sequence>
<feature type="domain" description="Secretion system C-terminal sorting" evidence="3">
    <location>
        <begin position="185"/>
        <end position="252"/>
    </location>
</feature>
<evidence type="ECO:0000256" key="1">
    <source>
        <dbReference type="ARBA" id="ARBA00022729"/>
    </source>
</evidence>
<evidence type="ECO:0000256" key="2">
    <source>
        <dbReference type="SAM" id="SignalP"/>
    </source>
</evidence>
<feature type="signal peptide" evidence="2">
    <location>
        <begin position="1"/>
        <end position="18"/>
    </location>
</feature>
<organism evidence="4 5">
    <name type="scientific">Chryseobacterium pennipullorum</name>
    <dbReference type="NCBI Taxonomy" id="2258963"/>
    <lineage>
        <taxon>Bacteria</taxon>
        <taxon>Pseudomonadati</taxon>
        <taxon>Bacteroidota</taxon>
        <taxon>Flavobacteriia</taxon>
        <taxon>Flavobacteriales</taxon>
        <taxon>Weeksellaceae</taxon>
        <taxon>Chryseobacterium group</taxon>
        <taxon>Chryseobacterium</taxon>
    </lineage>
</organism>
<keyword evidence="5" id="KW-1185">Reference proteome</keyword>
<dbReference type="OrthoDB" id="667194at2"/>
<evidence type="ECO:0000313" key="4">
    <source>
        <dbReference type="EMBL" id="REC43404.1"/>
    </source>
</evidence>
<dbReference type="CDD" id="cd09631">
    <property type="entry name" value="DOMON_DOH"/>
    <property type="match status" value="1"/>
</dbReference>
<protein>
    <submittedName>
        <fullName evidence="4">Secretion protein</fullName>
    </submittedName>
</protein>
<dbReference type="AlphaFoldDB" id="A0A3D9AQ08"/>
<proteinExistence type="predicted"/>
<gene>
    <name evidence="4" type="ORF">DRF67_19580</name>
</gene>
<name>A0A3D9AQ08_9FLAO</name>
<dbReference type="Pfam" id="PF18962">
    <property type="entry name" value="Por_Secre_tail"/>
    <property type="match status" value="1"/>
</dbReference>
<feature type="chain" id="PRO_5017820605" evidence="2">
    <location>
        <begin position="19"/>
        <end position="254"/>
    </location>
</feature>
<comment type="caution">
    <text evidence="4">The sequence shown here is derived from an EMBL/GenBank/DDBJ whole genome shotgun (WGS) entry which is preliminary data.</text>
</comment>
<accession>A0A3D9AQ08</accession>
<dbReference type="NCBIfam" id="TIGR04183">
    <property type="entry name" value="Por_Secre_tail"/>
    <property type="match status" value="1"/>
</dbReference>